<dbReference type="PROSITE" id="PS50240">
    <property type="entry name" value="TRYPSIN_DOM"/>
    <property type="match status" value="1"/>
</dbReference>
<dbReference type="FunFam" id="2.40.10.10:FF:000068">
    <property type="entry name" value="transmembrane protease serine 2"/>
    <property type="match status" value="1"/>
</dbReference>
<feature type="domain" description="Peptidase S1" evidence="8">
    <location>
        <begin position="617"/>
        <end position="844"/>
    </location>
</feature>
<dbReference type="SUPFAM" id="SSF50494">
    <property type="entry name" value="Trypsin-like serine proteases"/>
    <property type="match status" value="1"/>
</dbReference>
<keyword evidence="6" id="KW-0720">Serine protease</keyword>
<evidence type="ECO:0000256" key="5">
    <source>
        <dbReference type="ARBA" id="ARBA00024195"/>
    </source>
</evidence>
<feature type="region of interest" description="Disordered" evidence="7">
    <location>
        <begin position="402"/>
        <end position="451"/>
    </location>
</feature>
<protein>
    <recommendedName>
        <fullName evidence="3">Acrosin</fullName>
        <ecNumber evidence="2">3.4.21.10</ecNumber>
    </recommendedName>
</protein>
<feature type="compositionally biased region" description="Basic and acidic residues" evidence="7">
    <location>
        <begin position="433"/>
        <end position="442"/>
    </location>
</feature>
<feature type="region of interest" description="Disordered" evidence="7">
    <location>
        <begin position="565"/>
        <end position="592"/>
    </location>
</feature>
<feature type="compositionally biased region" description="Basic residues" evidence="7">
    <location>
        <begin position="409"/>
        <end position="432"/>
    </location>
</feature>
<dbReference type="InterPro" id="IPR001254">
    <property type="entry name" value="Trypsin_dom"/>
</dbReference>
<dbReference type="InterPro" id="IPR009003">
    <property type="entry name" value="Peptidase_S1_PA"/>
</dbReference>
<dbReference type="PROSITE" id="PS00134">
    <property type="entry name" value="TRYPSIN_HIS"/>
    <property type="match status" value="1"/>
</dbReference>
<evidence type="ECO:0000256" key="2">
    <source>
        <dbReference type="ARBA" id="ARBA00012050"/>
    </source>
</evidence>
<comment type="catalytic activity">
    <reaction evidence="1">
        <text>Preferential cleavage: Arg-|-Xaa, Lys-|-Xaa.</text>
        <dbReference type="EC" id="3.4.21.10"/>
    </reaction>
</comment>
<evidence type="ECO:0000259" key="9">
    <source>
        <dbReference type="PROSITE" id="PS50940"/>
    </source>
</evidence>
<keyword evidence="6" id="KW-0378">Hydrolase</keyword>
<dbReference type="PRINTS" id="PR00722">
    <property type="entry name" value="CHYMOTRYPSIN"/>
</dbReference>
<dbReference type="SUPFAM" id="SSF57625">
    <property type="entry name" value="Invertebrate chitin-binding proteins"/>
    <property type="match status" value="1"/>
</dbReference>
<keyword evidence="4" id="KW-1015">Disulfide bond</keyword>
<evidence type="ECO:0000256" key="6">
    <source>
        <dbReference type="RuleBase" id="RU363034"/>
    </source>
</evidence>
<feature type="compositionally biased region" description="Low complexity" evidence="7">
    <location>
        <begin position="565"/>
        <end position="588"/>
    </location>
</feature>
<keyword evidence="6" id="KW-0645">Protease</keyword>
<dbReference type="PANTHER" id="PTHR24252:SF8">
    <property type="entry name" value="ACROSIN"/>
    <property type="match status" value="1"/>
</dbReference>
<evidence type="ECO:0000259" key="8">
    <source>
        <dbReference type="PROSITE" id="PS50240"/>
    </source>
</evidence>
<sequence length="848" mass="96902">MSVETIKTDQTDLYFHACWCHDSSKDAIKALLNARPAYLLRLVVMNFLLAHCRAQLSHNLRSHYNIVPQYGDFSTVKYSRDSEYLFRNNRLTQPIEPFILSRWEKEHTPMLNKQVSPTSLISRFQYAPNPSEASKPAHRTYNNEYRPLHDYIPNHHGSEFKILQNTGTVWSPGDNLSGGLDQQEPLTTSTIQRKGSLAQLPEPRAFSELTDKILLETYRTKSPCFAAKVDWVRDSQNCSIFFVCARGRVAAIMTCPPGESWSNRVTNCVPFRSRWDDCTHASKVSQSDSGELPQPVKSTVRPRQIGRRLRRLRTTTSPALQIEDEEDHKRVQESNQGDHRYYLRHDDGSGKYYETGGRRLNLITTNRRGGYRVEKIHGAIHRQVDALNPHRFPRRKHRLHLKDRSEGKRPRRLHQREHRFKNKNIGRHKQHHHDWGHLEDQKGTSTQQPAMLNSSQAPIAASGSGTRPKIRYVITHSQRRKSRLKINGTKIKSVKDTDFDFLRNIKKINELESDGLGTYPRKVWPQDPKESNTEPSLERDPEKDIQWWLDTSNKKRLATTPKLITNSKPTTASTTPKTSTTTTTTYSTRAPNHHETAMNSSGHNFSPECGVSATSMIVGGLPAQQGRWPWVVSLQLTWNQNHVCGATLIHPQWIVTAAHCVNGPDLSKANEWRALFWQKRASKEIDVIVQHPGFVNGDNYPNDIALLRLREPADVSGFDLRHACMPKREEWKKRWEKCWIMGWGESKDDITSELKELEVKVRKNSECSARWGWKRILNSHVCAGDGGRGACNGDSGGPLICRQNGYHYLAGITSWGVGGCQTAGYPSVFTRVAFYHNWIQGVIKAFSK</sequence>
<feature type="compositionally biased region" description="Basic and acidic residues" evidence="7">
    <location>
        <begin position="527"/>
        <end position="541"/>
    </location>
</feature>
<dbReference type="AlphaFoldDB" id="A0AAV4H7Z6"/>
<evidence type="ECO:0000313" key="11">
    <source>
        <dbReference type="Proteomes" id="UP000762676"/>
    </source>
</evidence>
<gene>
    <name evidence="10" type="ORF">ElyMa_000896000</name>
</gene>
<dbReference type="Proteomes" id="UP000762676">
    <property type="component" value="Unassembled WGS sequence"/>
</dbReference>
<comment type="similarity">
    <text evidence="5">Belongs to the peptidase S1 family. CLIP subfamily.</text>
</comment>
<keyword evidence="11" id="KW-1185">Reference proteome</keyword>
<dbReference type="Pfam" id="PF01607">
    <property type="entry name" value="CBM_14"/>
    <property type="match status" value="1"/>
</dbReference>
<dbReference type="CDD" id="cd00190">
    <property type="entry name" value="Tryp_SPc"/>
    <property type="match status" value="1"/>
</dbReference>
<dbReference type="InterPro" id="IPR002557">
    <property type="entry name" value="Chitin-bd_dom"/>
</dbReference>
<dbReference type="PANTHER" id="PTHR24252">
    <property type="entry name" value="ACROSIN-RELATED"/>
    <property type="match status" value="1"/>
</dbReference>
<dbReference type="GO" id="GO:0008061">
    <property type="term" value="F:chitin binding"/>
    <property type="evidence" value="ECO:0007669"/>
    <property type="project" value="InterPro"/>
</dbReference>
<dbReference type="PROSITE" id="PS00135">
    <property type="entry name" value="TRYPSIN_SER"/>
    <property type="match status" value="1"/>
</dbReference>
<proteinExistence type="inferred from homology"/>
<dbReference type="PROSITE" id="PS50940">
    <property type="entry name" value="CHIT_BIND_II"/>
    <property type="match status" value="1"/>
</dbReference>
<dbReference type="GO" id="GO:0004252">
    <property type="term" value="F:serine-type endopeptidase activity"/>
    <property type="evidence" value="ECO:0007669"/>
    <property type="project" value="InterPro"/>
</dbReference>
<evidence type="ECO:0000256" key="4">
    <source>
        <dbReference type="ARBA" id="ARBA00023157"/>
    </source>
</evidence>
<feature type="domain" description="Chitin-binding type-2" evidence="9">
    <location>
        <begin position="221"/>
        <end position="280"/>
    </location>
</feature>
<comment type="caution">
    <text evidence="10">The sequence shown here is derived from an EMBL/GenBank/DDBJ whole genome shotgun (WGS) entry which is preliminary data.</text>
</comment>
<dbReference type="Pfam" id="PF00089">
    <property type="entry name" value="Trypsin"/>
    <property type="match status" value="1"/>
</dbReference>
<evidence type="ECO:0000256" key="1">
    <source>
        <dbReference type="ARBA" id="ARBA00001656"/>
    </source>
</evidence>
<dbReference type="InterPro" id="IPR018114">
    <property type="entry name" value="TRYPSIN_HIS"/>
</dbReference>
<dbReference type="Gene3D" id="2.40.10.10">
    <property type="entry name" value="Trypsin-like serine proteases"/>
    <property type="match status" value="1"/>
</dbReference>
<reference evidence="10 11" key="1">
    <citation type="journal article" date="2021" name="Elife">
        <title>Chloroplast acquisition without the gene transfer in kleptoplastic sea slugs, Plakobranchus ocellatus.</title>
        <authorList>
            <person name="Maeda T."/>
            <person name="Takahashi S."/>
            <person name="Yoshida T."/>
            <person name="Shimamura S."/>
            <person name="Takaki Y."/>
            <person name="Nagai Y."/>
            <person name="Toyoda A."/>
            <person name="Suzuki Y."/>
            <person name="Arimoto A."/>
            <person name="Ishii H."/>
            <person name="Satoh N."/>
            <person name="Nishiyama T."/>
            <person name="Hasebe M."/>
            <person name="Maruyama T."/>
            <person name="Minagawa J."/>
            <person name="Obokata J."/>
            <person name="Shigenobu S."/>
        </authorList>
    </citation>
    <scope>NUCLEOTIDE SEQUENCE [LARGE SCALE GENOMIC DNA]</scope>
</reference>
<dbReference type="GO" id="GO:0005576">
    <property type="term" value="C:extracellular region"/>
    <property type="evidence" value="ECO:0007669"/>
    <property type="project" value="InterPro"/>
</dbReference>
<name>A0AAV4H7Z6_9GAST</name>
<dbReference type="EC" id="3.4.21.10" evidence="2"/>
<dbReference type="EMBL" id="BMAT01001843">
    <property type="protein sequence ID" value="GFR93565.1"/>
    <property type="molecule type" value="Genomic_DNA"/>
</dbReference>
<evidence type="ECO:0000313" key="10">
    <source>
        <dbReference type="EMBL" id="GFR93565.1"/>
    </source>
</evidence>
<dbReference type="InterPro" id="IPR001314">
    <property type="entry name" value="Peptidase_S1A"/>
</dbReference>
<dbReference type="FunFam" id="2.40.10.10:FF:000002">
    <property type="entry name" value="Transmembrane protease serine"/>
    <property type="match status" value="1"/>
</dbReference>
<dbReference type="InterPro" id="IPR043504">
    <property type="entry name" value="Peptidase_S1_PA_chymotrypsin"/>
</dbReference>
<evidence type="ECO:0000256" key="3">
    <source>
        <dbReference type="ARBA" id="ARBA00017161"/>
    </source>
</evidence>
<accession>A0AAV4H7Z6</accession>
<feature type="region of interest" description="Disordered" evidence="7">
    <location>
        <begin position="282"/>
        <end position="302"/>
    </location>
</feature>
<organism evidence="10 11">
    <name type="scientific">Elysia marginata</name>
    <dbReference type="NCBI Taxonomy" id="1093978"/>
    <lineage>
        <taxon>Eukaryota</taxon>
        <taxon>Metazoa</taxon>
        <taxon>Spiralia</taxon>
        <taxon>Lophotrochozoa</taxon>
        <taxon>Mollusca</taxon>
        <taxon>Gastropoda</taxon>
        <taxon>Heterobranchia</taxon>
        <taxon>Euthyneura</taxon>
        <taxon>Panpulmonata</taxon>
        <taxon>Sacoglossa</taxon>
        <taxon>Placobranchoidea</taxon>
        <taxon>Plakobranchidae</taxon>
        <taxon>Elysia</taxon>
    </lineage>
</organism>
<dbReference type="GO" id="GO:0006508">
    <property type="term" value="P:proteolysis"/>
    <property type="evidence" value="ECO:0007669"/>
    <property type="project" value="UniProtKB-KW"/>
</dbReference>
<dbReference type="InterPro" id="IPR036508">
    <property type="entry name" value="Chitin-bd_dom_sf"/>
</dbReference>
<feature type="region of interest" description="Disordered" evidence="7">
    <location>
        <begin position="515"/>
        <end position="541"/>
    </location>
</feature>
<evidence type="ECO:0000256" key="7">
    <source>
        <dbReference type="SAM" id="MobiDB-lite"/>
    </source>
</evidence>
<dbReference type="SMART" id="SM00020">
    <property type="entry name" value="Tryp_SPc"/>
    <property type="match status" value="1"/>
</dbReference>
<dbReference type="InterPro" id="IPR033116">
    <property type="entry name" value="TRYPSIN_SER"/>
</dbReference>